<dbReference type="PANTHER" id="PTHR43664">
    <property type="entry name" value="MONOAMINE OXIDASE-RELATED"/>
    <property type="match status" value="1"/>
</dbReference>
<organism evidence="2 3">
    <name type="scientific">Novosphingobium sediminicola</name>
    <dbReference type="NCBI Taxonomy" id="563162"/>
    <lineage>
        <taxon>Bacteria</taxon>
        <taxon>Pseudomonadati</taxon>
        <taxon>Pseudomonadota</taxon>
        <taxon>Alphaproteobacteria</taxon>
        <taxon>Sphingomonadales</taxon>
        <taxon>Sphingomonadaceae</taxon>
        <taxon>Novosphingobium</taxon>
    </lineage>
</organism>
<dbReference type="InterPro" id="IPR029069">
    <property type="entry name" value="HotDog_dom_sf"/>
</dbReference>
<dbReference type="InterPro" id="IPR052342">
    <property type="entry name" value="MCH/BMMD"/>
</dbReference>
<dbReference type="RefSeq" id="WP_183624410.1">
    <property type="nucleotide sequence ID" value="NZ_JACIDX010000005.1"/>
</dbReference>
<dbReference type="CDD" id="cd03454">
    <property type="entry name" value="YdeM"/>
    <property type="match status" value="1"/>
</dbReference>
<gene>
    <name evidence="2" type="ORF">GGR38_001653</name>
</gene>
<dbReference type="InterPro" id="IPR002539">
    <property type="entry name" value="MaoC-like_dom"/>
</dbReference>
<reference evidence="2 3" key="1">
    <citation type="submission" date="2020-08" db="EMBL/GenBank/DDBJ databases">
        <title>Genomic Encyclopedia of Type Strains, Phase IV (KMG-IV): sequencing the most valuable type-strain genomes for metagenomic binning, comparative biology and taxonomic classification.</title>
        <authorList>
            <person name="Goeker M."/>
        </authorList>
    </citation>
    <scope>NUCLEOTIDE SEQUENCE [LARGE SCALE GENOMIC DNA]</scope>
    <source>
        <strain evidence="2 3">DSM 27057</strain>
    </source>
</reference>
<feature type="domain" description="MaoC-like" evidence="1">
    <location>
        <begin position="19"/>
        <end position="119"/>
    </location>
</feature>
<keyword evidence="3" id="KW-1185">Reference proteome</keyword>
<dbReference type="Gene3D" id="3.10.129.10">
    <property type="entry name" value="Hotdog Thioesterase"/>
    <property type="match status" value="1"/>
</dbReference>
<dbReference type="EMBL" id="JACIDX010000005">
    <property type="protein sequence ID" value="MBB3954714.1"/>
    <property type="molecule type" value="Genomic_DNA"/>
</dbReference>
<proteinExistence type="predicted"/>
<protein>
    <submittedName>
        <fullName evidence="2">Acyl dehydratase</fullName>
    </submittedName>
</protein>
<evidence type="ECO:0000259" key="1">
    <source>
        <dbReference type="Pfam" id="PF01575"/>
    </source>
</evidence>
<dbReference type="Proteomes" id="UP000548867">
    <property type="component" value="Unassembled WGS sequence"/>
</dbReference>
<evidence type="ECO:0000313" key="2">
    <source>
        <dbReference type="EMBL" id="MBB3954714.1"/>
    </source>
</evidence>
<evidence type="ECO:0000313" key="3">
    <source>
        <dbReference type="Proteomes" id="UP000548867"/>
    </source>
</evidence>
<dbReference type="AlphaFoldDB" id="A0A7W6G5I3"/>
<sequence length="159" mass="18206">MSAEFQTFFEDLVQGETHKFGQYEVKRDEVIDFARAYDPHEFHLSDEAAANSHFGRLSASGWHTCAMTMRMMVDQMHEKGLASMGGAGVDELRWMAPVYPGDVLRVESELLEKRRSRSRPEMGLIRRRNTVFNQENRAVMSFLVTGMIALRDPSAPFED</sequence>
<comment type="caution">
    <text evidence="2">The sequence shown here is derived from an EMBL/GenBank/DDBJ whole genome shotgun (WGS) entry which is preliminary data.</text>
</comment>
<dbReference type="Pfam" id="PF01575">
    <property type="entry name" value="MaoC_dehydratas"/>
    <property type="match status" value="1"/>
</dbReference>
<dbReference type="PANTHER" id="PTHR43664:SF1">
    <property type="entry name" value="BETA-METHYLMALYL-COA DEHYDRATASE"/>
    <property type="match status" value="1"/>
</dbReference>
<accession>A0A7W6G5I3</accession>
<name>A0A7W6G5I3_9SPHN</name>
<dbReference type="SUPFAM" id="SSF54637">
    <property type="entry name" value="Thioesterase/thiol ester dehydrase-isomerase"/>
    <property type="match status" value="1"/>
</dbReference>